<evidence type="ECO:0000259" key="1">
    <source>
        <dbReference type="Pfam" id="PF01636"/>
    </source>
</evidence>
<reference evidence="2 3" key="1">
    <citation type="submission" date="2021-03" db="EMBL/GenBank/DDBJ databases">
        <title>Antimicrobial resistance genes in bacteria isolated from Japanese honey, and their potential for conferring macrolide and lincosamide resistance in the American foulbrood pathogen Paenibacillus larvae.</title>
        <authorList>
            <person name="Okamoto M."/>
            <person name="Kumagai M."/>
            <person name="Kanamori H."/>
            <person name="Takamatsu D."/>
        </authorList>
    </citation>
    <scope>NUCLEOTIDE SEQUENCE [LARGE SCALE GENOMIC DNA]</scope>
    <source>
        <strain evidence="2 3">J34TS1</strain>
    </source>
</reference>
<dbReference type="InterPro" id="IPR011009">
    <property type="entry name" value="Kinase-like_dom_sf"/>
</dbReference>
<feature type="domain" description="Aminoglycoside phosphotransferase" evidence="1">
    <location>
        <begin position="23"/>
        <end position="188"/>
    </location>
</feature>
<dbReference type="AlphaFoldDB" id="A0A919YCI5"/>
<dbReference type="Proteomes" id="UP000682811">
    <property type="component" value="Unassembled WGS sequence"/>
</dbReference>
<dbReference type="Gene3D" id="3.90.1200.10">
    <property type="match status" value="1"/>
</dbReference>
<gene>
    <name evidence="2" type="ORF">J34TS1_19630</name>
</gene>
<organism evidence="2 3">
    <name type="scientific">Paenibacillus azoreducens</name>
    <dbReference type="NCBI Taxonomy" id="116718"/>
    <lineage>
        <taxon>Bacteria</taxon>
        <taxon>Bacillati</taxon>
        <taxon>Bacillota</taxon>
        <taxon>Bacilli</taxon>
        <taxon>Bacillales</taxon>
        <taxon>Paenibacillaceae</taxon>
        <taxon>Paenibacillus</taxon>
    </lineage>
</organism>
<dbReference type="EMBL" id="BORT01000007">
    <property type="protein sequence ID" value="GIO47198.1"/>
    <property type="molecule type" value="Genomic_DNA"/>
</dbReference>
<protein>
    <submittedName>
        <fullName evidence="2">Aminoglycoside phosphotransferase</fullName>
    </submittedName>
</protein>
<name>A0A919YCI5_9BACL</name>
<accession>A0A919YCI5</accession>
<evidence type="ECO:0000313" key="3">
    <source>
        <dbReference type="Proteomes" id="UP000682811"/>
    </source>
</evidence>
<proteinExistence type="predicted"/>
<dbReference type="SUPFAM" id="SSF56112">
    <property type="entry name" value="Protein kinase-like (PK-like)"/>
    <property type="match status" value="1"/>
</dbReference>
<dbReference type="InterPro" id="IPR002575">
    <property type="entry name" value="Aminoglycoside_PTrfase"/>
</dbReference>
<comment type="caution">
    <text evidence="2">The sequence shown here is derived from an EMBL/GenBank/DDBJ whole genome shotgun (WGS) entry which is preliminary data.</text>
</comment>
<dbReference type="PANTHER" id="PTHR21310">
    <property type="entry name" value="AMINOGLYCOSIDE PHOSPHOTRANSFERASE-RELATED-RELATED"/>
    <property type="match status" value="1"/>
</dbReference>
<dbReference type="RefSeq" id="WP_212978109.1">
    <property type="nucleotide sequence ID" value="NZ_AP025343.1"/>
</dbReference>
<dbReference type="Pfam" id="PF01636">
    <property type="entry name" value="APH"/>
    <property type="match status" value="1"/>
</dbReference>
<sequence length="263" mass="29739">MDDDNGVVAAGRTAELLAYGAGRVLKLYREGFPAEAAKEEFLVSTEVYRSGFSVPRPFEMTVRDGRAGIVYEKAEGMTMLAAISRDPSAVKEEARRMARLHAEIHNRQVEGLPRQKTVLARLISEAPFLSEEEKSRITHMLEQLEDDCRLCHGDYHPDNIILGQKEWVIDWMTAVSGSPAADAARTVLLLKFGTLPDEMPSAAQQFFTRIREQLTNMYWDEYQKLTGISSVEIERWMVPVAAARLTEWIPAKEKEQLLALIRN</sequence>
<keyword evidence="3" id="KW-1185">Reference proteome</keyword>
<dbReference type="InterPro" id="IPR051678">
    <property type="entry name" value="AGP_Transferase"/>
</dbReference>
<evidence type="ECO:0000313" key="2">
    <source>
        <dbReference type="EMBL" id="GIO47198.1"/>
    </source>
</evidence>